<feature type="region of interest" description="Disordered" evidence="1">
    <location>
        <begin position="427"/>
        <end position="486"/>
    </location>
</feature>
<reference evidence="2 3" key="1">
    <citation type="journal article" date="2004" name="Science">
        <title>The genome of the diatom Thalassiosira pseudonana: ecology, evolution, and metabolism.</title>
        <authorList>
            <person name="Armbrust E.V."/>
            <person name="Berges J.A."/>
            <person name="Bowler C."/>
            <person name="Green B.R."/>
            <person name="Martinez D."/>
            <person name="Putnam N.H."/>
            <person name="Zhou S."/>
            <person name="Allen A.E."/>
            <person name="Apt K.E."/>
            <person name="Bechner M."/>
            <person name="Brzezinski M.A."/>
            <person name="Chaal B.K."/>
            <person name="Chiovitti A."/>
            <person name="Davis A.K."/>
            <person name="Demarest M.S."/>
            <person name="Detter J.C."/>
            <person name="Glavina T."/>
            <person name="Goodstein D."/>
            <person name="Hadi M.Z."/>
            <person name="Hellsten U."/>
            <person name="Hildebrand M."/>
            <person name="Jenkins B.D."/>
            <person name="Jurka J."/>
            <person name="Kapitonov V.V."/>
            <person name="Kroger N."/>
            <person name="Lau W.W."/>
            <person name="Lane T.W."/>
            <person name="Larimer F.W."/>
            <person name="Lippmeier J.C."/>
            <person name="Lucas S."/>
            <person name="Medina M."/>
            <person name="Montsant A."/>
            <person name="Obornik M."/>
            <person name="Parker M.S."/>
            <person name="Palenik B."/>
            <person name="Pazour G.J."/>
            <person name="Richardson P.M."/>
            <person name="Rynearson T.A."/>
            <person name="Saito M.A."/>
            <person name="Schwartz D.C."/>
            <person name="Thamatrakoln K."/>
            <person name="Valentin K."/>
            <person name="Vardi A."/>
            <person name="Wilkerson F.P."/>
            <person name="Rokhsar D.S."/>
        </authorList>
    </citation>
    <scope>NUCLEOTIDE SEQUENCE [LARGE SCALE GENOMIC DNA]</scope>
    <source>
        <strain evidence="2 3">CCMP1335</strain>
    </source>
</reference>
<dbReference type="eggNOG" id="ENOG502SU3Q">
    <property type="taxonomic scope" value="Eukaryota"/>
</dbReference>
<dbReference type="GeneID" id="7444634"/>
<accession>B8BUD6</accession>
<feature type="region of interest" description="Disordered" evidence="1">
    <location>
        <begin position="190"/>
        <end position="410"/>
    </location>
</feature>
<feature type="compositionally biased region" description="Basic and acidic residues" evidence="1">
    <location>
        <begin position="144"/>
        <end position="154"/>
    </location>
</feature>
<evidence type="ECO:0000313" key="2">
    <source>
        <dbReference type="EMBL" id="EED95268.1"/>
    </source>
</evidence>
<dbReference type="PaxDb" id="35128-Thaps2443"/>
<proteinExistence type="predicted"/>
<feature type="region of interest" description="Disordered" evidence="1">
    <location>
        <begin position="91"/>
        <end position="174"/>
    </location>
</feature>
<dbReference type="HOGENOM" id="CLU_562046_0_0_1"/>
<reference evidence="2 3" key="2">
    <citation type="journal article" date="2008" name="Nature">
        <title>The Phaeodactylum genome reveals the evolutionary history of diatom genomes.</title>
        <authorList>
            <person name="Bowler C."/>
            <person name="Allen A.E."/>
            <person name="Badger J.H."/>
            <person name="Grimwood J."/>
            <person name="Jabbari K."/>
            <person name="Kuo A."/>
            <person name="Maheswari U."/>
            <person name="Martens C."/>
            <person name="Maumus F."/>
            <person name="Otillar R.P."/>
            <person name="Rayko E."/>
            <person name="Salamov A."/>
            <person name="Vandepoele K."/>
            <person name="Beszteri B."/>
            <person name="Gruber A."/>
            <person name="Heijde M."/>
            <person name="Katinka M."/>
            <person name="Mock T."/>
            <person name="Valentin K."/>
            <person name="Verret F."/>
            <person name="Berges J.A."/>
            <person name="Brownlee C."/>
            <person name="Cadoret J.P."/>
            <person name="Chiovitti A."/>
            <person name="Choi C.J."/>
            <person name="Coesel S."/>
            <person name="De Martino A."/>
            <person name="Detter J.C."/>
            <person name="Durkin C."/>
            <person name="Falciatore A."/>
            <person name="Fournet J."/>
            <person name="Haruta M."/>
            <person name="Huysman M.J."/>
            <person name="Jenkins B.D."/>
            <person name="Jiroutova K."/>
            <person name="Jorgensen R.E."/>
            <person name="Joubert Y."/>
            <person name="Kaplan A."/>
            <person name="Kroger N."/>
            <person name="Kroth P.G."/>
            <person name="La Roche J."/>
            <person name="Lindquist E."/>
            <person name="Lommer M."/>
            <person name="Martin-Jezequel V."/>
            <person name="Lopez P.J."/>
            <person name="Lucas S."/>
            <person name="Mangogna M."/>
            <person name="McGinnis K."/>
            <person name="Medlin L.K."/>
            <person name="Montsant A."/>
            <person name="Oudot-Le Secq M.P."/>
            <person name="Napoli C."/>
            <person name="Obornik M."/>
            <person name="Parker M.S."/>
            <person name="Petit J.L."/>
            <person name="Porcel B.M."/>
            <person name="Poulsen N."/>
            <person name="Robison M."/>
            <person name="Rychlewski L."/>
            <person name="Rynearson T.A."/>
            <person name="Schmutz J."/>
            <person name="Shapiro H."/>
            <person name="Siaut M."/>
            <person name="Stanley M."/>
            <person name="Sussman M.R."/>
            <person name="Taylor A.R."/>
            <person name="Vardi A."/>
            <person name="von Dassow P."/>
            <person name="Vyverman W."/>
            <person name="Willis A."/>
            <person name="Wyrwicz L.S."/>
            <person name="Rokhsar D.S."/>
            <person name="Weissenbach J."/>
            <person name="Armbrust E.V."/>
            <person name="Green B.R."/>
            <person name="Van de Peer Y."/>
            <person name="Grigoriev I.V."/>
        </authorList>
    </citation>
    <scope>NUCLEOTIDE SEQUENCE [LARGE SCALE GENOMIC DNA]</scope>
    <source>
        <strain evidence="2 3">CCMP1335</strain>
    </source>
</reference>
<feature type="compositionally biased region" description="Basic and acidic residues" evidence="1">
    <location>
        <begin position="190"/>
        <end position="200"/>
    </location>
</feature>
<feature type="compositionally biased region" description="Low complexity" evidence="1">
    <location>
        <begin position="91"/>
        <end position="102"/>
    </location>
</feature>
<feature type="compositionally biased region" description="Basic residues" evidence="1">
    <location>
        <begin position="386"/>
        <end position="396"/>
    </location>
</feature>
<feature type="compositionally biased region" description="Basic and acidic residues" evidence="1">
    <location>
        <begin position="451"/>
        <end position="468"/>
    </location>
</feature>
<feature type="compositionally biased region" description="Basic residues" evidence="1">
    <location>
        <begin position="438"/>
        <end position="450"/>
    </location>
</feature>
<organism evidence="2 3">
    <name type="scientific">Thalassiosira pseudonana</name>
    <name type="common">Marine diatom</name>
    <name type="synonym">Cyclotella nana</name>
    <dbReference type="NCBI Taxonomy" id="35128"/>
    <lineage>
        <taxon>Eukaryota</taxon>
        <taxon>Sar</taxon>
        <taxon>Stramenopiles</taxon>
        <taxon>Ochrophyta</taxon>
        <taxon>Bacillariophyta</taxon>
        <taxon>Coscinodiscophyceae</taxon>
        <taxon>Thalassiosirophycidae</taxon>
        <taxon>Thalassiosirales</taxon>
        <taxon>Thalassiosiraceae</taxon>
        <taxon>Thalassiosira</taxon>
    </lineage>
</organism>
<feature type="compositionally biased region" description="Basic and acidic residues" evidence="1">
    <location>
        <begin position="210"/>
        <end position="222"/>
    </location>
</feature>
<gene>
    <name evidence="2" type="ORF">THAPSDRAFT_2443</name>
</gene>
<dbReference type="Proteomes" id="UP000001449">
    <property type="component" value="Chromosome 2"/>
</dbReference>
<dbReference type="InParanoid" id="B8BUD6"/>
<feature type="compositionally biased region" description="Basic and acidic residues" evidence="1">
    <location>
        <begin position="368"/>
        <end position="385"/>
    </location>
</feature>
<dbReference type="KEGG" id="tps:THAPSDRAFT_2443"/>
<dbReference type="EMBL" id="CM000639">
    <property type="protein sequence ID" value="EED95268.1"/>
    <property type="molecule type" value="Genomic_DNA"/>
</dbReference>
<protein>
    <submittedName>
        <fullName evidence="2">Uncharacterized protein</fullName>
    </submittedName>
</protein>
<evidence type="ECO:0000256" key="1">
    <source>
        <dbReference type="SAM" id="MobiDB-lite"/>
    </source>
</evidence>
<feature type="compositionally biased region" description="Basic and acidic residues" evidence="1">
    <location>
        <begin position="334"/>
        <end position="354"/>
    </location>
</feature>
<dbReference type="AlphaFoldDB" id="B8BUD6"/>
<feature type="compositionally biased region" description="Gly residues" evidence="1">
    <location>
        <begin position="266"/>
        <end position="279"/>
    </location>
</feature>
<evidence type="ECO:0000313" key="3">
    <source>
        <dbReference type="Proteomes" id="UP000001449"/>
    </source>
</evidence>
<feature type="compositionally biased region" description="Gly residues" evidence="1">
    <location>
        <begin position="321"/>
        <end position="333"/>
    </location>
</feature>
<name>B8BUD6_THAPS</name>
<sequence>MDTNLTAPHKLTDEESATLRSNLKSQLNINNDGQAEEDAADLLDYAFAMIANGKNVGYVVDELKSMEMEVCDAAAAQRLGCALSKYLRELSGGSSSASDAPPVKSDTKISSIGDGSGGGNALTKLGALGSSRERNSNNNNNNDRNNHRDRDNARRGGRGSGGNNNNNNSSNQQTTRSLHGVAFDRLRQQADNRGGGRDHNQGGGGRHNNNRGDNRGGRDNRGGGRGPHLSPLQSSGRHRDEGGRGGGGGSRGGGGRGSGGRDSRGGRGSGGRGGGGGDNLSGRRRGREEADFIPAQSHIDGNDKSFGGRSGGRQGRDLGGRNSGRFGGRGGGRQNDDSYNPKRTRYEEQPHEPNDGGYGQGNNNFEGGRGDRSSLGRGGRFEGRGRVGRGRGRFSGRGHAAANNDEGGDYNATKEAAAVSESPLVADSFGHSYSGRGGRGRFGGRGRGRGRGLDGGRAGRAEVTEAIKAKTWTRPRTMDEGLSTSR</sequence>
<dbReference type="OMA" id="FWPPHRR"/>
<keyword evidence="3" id="KW-1185">Reference proteome</keyword>
<dbReference type="RefSeq" id="XP_002287825.1">
    <property type="nucleotide sequence ID" value="XM_002287789.1"/>
</dbReference>
<feature type="compositionally biased region" description="Gly residues" evidence="1">
    <location>
        <begin position="244"/>
        <end position="258"/>
    </location>
</feature>